<feature type="region of interest" description="Disordered" evidence="3">
    <location>
        <begin position="132"/>
        <end position="201"/>
    </location>
</feature>
<feature type="compositionally biased region" description="Low complexity" evidence="3">
    <location>
        <begin position="1366"/>
        <end position="1382"/>
    </location>
</feature>
<feature type="compositionally biased region" description="Acidic residues" evidence="3">
    <location>
        <begin position="662"/>
        <end position="672"/>
    </location>
</feature>
<feature type="compositionally biased region" description="Polar residues" evidence="3">
    <location>
        <begin position="623"/>
        <end position="641"/>
    </location>
</feature>
<dbReference type="PROSITE" id="PS51294">
    <property type="entry name" value="HTH_MYB"/>
    <property type="match status" value="1"/>
</dbReference>
<dbReference type="PROSITE" id="PS50249">
    <property type="entry name" value="MPN"/>
    <property type="match status" value="1"/>
</dbReference>
<dbReference type="InterPro" id="IPR036388">
    <property type="entry name" value="WH-like_DNA-bd_sf"/>
</dbReference>
<dbReference type="SMART" id="SM00717">
    <property type="entry name" value="SANT"/>
    <property type="match status" value="1"/>
</dbReference>
<keyword evidence="10" id="KW-1185">Reference proteome</keyword>
<dbReference type="PROSITE" id="PS51293">
    <property type="entry name" value="SANT"/>
    <property type="match status" value="1"/>
</dbReference>
<dbReference type="EMBL" id="BQFW01000009">
    <property type="protein sequence ID" value="GJJ74638.1"/>
    <property type="molecule type" value="Genomic_DNA"/>
</dbReference>
<feature type="compositionally biased region" description="Low complexity" evidence="3">
    <location>
        <begin position="426"/>
        <end position="442"/>
    </location>
</feature>
<feature type="compositionally biased region" description="Low complexity" evidence="3">
    <location>
        <begin position="1281"/>
        <end position="1297"/>
    </location>
</feature>
<protein>
    <recommendedName>
        <fullName evidence="11">Myb-like, SWIRM and MPN domain-containing protein 1</fullName>
    </recommendedName>
</protein>
<dbReference type="Pfam" id="PF01398">
    <property type="entry name" value="JAB"/>
    <property type="match status" value="1"/>
</dbReference>
<dbReference type="GO" id="GO:0010468">
    <property type="term" value="P:regulation of gene expression"/>
    <property type="evidence" value="ECO:0007669"/>
    <property type="project" value="UniProtKB-ARBA"/>
</dbReference>
<accession>A0A9P3HDS2</accession>
<feature type="compositionally biased region" description="Polar residues" evidence="3">
    <location>
        <begin position="466"/>
        <end position="487"/>
    </location>
</feature>
<feature type="domain" description="Myb-like" evidence="4">
    <location>
        <begin position="198"/>
        <end position="242"/>
    </location>
</feature>
<evidence type="ECO:0000313" key="10">
    <source>
        <dbReference type="Proteomes" id="UP000827284"/>
    </source>
</evidence>
<feature type="region of interest" description="Disordered" evidence="3">
    <location>
        <begin position="308"/>
        <end position="390"/>
    </location>
</feature>
<comment type="caution">
    <text evidence="9">The sequence shown here is derived from an EMBL/GenBank/DDBJ whole genome shotgun (WGS) entry which is preliminary data.</text>
</comment>
<feature type="compositionally biased region" description="Polar residues" evidence="3">
    <location>
        <begin position="69"/>
        <end position="79"/>
    </location>
</feature>
<feature type="region of interest" description="Disordered" evidence="3">
    <location>
        <begin position="1"/>
        <end position="85"/>
    </location>
</feature>
<dbReference type="GO" id="GO:0008237">
    <property type="term" value="F:metallopeptidase activity"/>
    <property type="evidence" value="ECO:0007669"/>
    <property type="project" value="InterPro"/>
</dbReference>
<dbReference type="CDD" id="cd00167">
    <property type="entry name" value="SANT"/>
    <property type="match status" value="1"/>
</dbReference>
<feature type="domain" description="SWIRM" evidence="6">
    <location>
        <begin position="736"/>
        <end position="834"/>
    </location>
</feature>
<dbReference type="PANTHER" id="PTHR10410">
    <property type="entry name" value="EUKARYOTIC TRANSLATION INITIATION FACTOR 3 -RELATED"/>
    <property type="match status" value="1"/>
</dbReference>
<evidence type="ECO:0000259" key="5">
    <source>
        <dbReference type="PROSITE" id="PS50249"/>
    </source>
</evidence>
<dbReference type="InterPro" id="IPR037518">
    <property type="entry name" value="MPN"/>
</dbReference>
<dbReference type="InterPro" id="IPR007526">
    <property type="entry name" value="SWIRM"/>
</dbReference>
<evidence type="ECO:0000256" key="2">
    <source>
        <dbReference type="ARBA" id="ARBA00023242"/>
    </source>
</evidence>
<sequence>MAEEDADVDIDIDIDIDSDGDQQSAHQQPTPLSLSSSDHATILPSRIEARSPHSTPRTTADPGSDRHSTPSQAARQGSMETDIHPVDDFVIPDWISQDYQAQVAAADMDEKSRKMIESMLAEEAFYANNGRSAPLGEHQSAAASWTRNISKSSMKSKHDSKKRKNSDDSSIRTKRSASEDSRLNAKLSSADLPSHNTRWTPEEDDRLREGILRHGYGNWKAIAAVVGTRNPLQVKNHARHLSVSDRIPHDMSTNTSDGEGLDRRSSAANSAEEDMEEGRDRRRRQPRSKKVKRIDASVGAGVESGYESFVRSRHRARSVTSESGNDDFTGSEFGATSGYDTDNDDDRSVSRSGSVGLGTPSPGLRPVYASSPATSFATSGSVSRGRNSSMDVDEDIDIDIDSTDDDAAARLNLARNLPPFVSSTKSRSISPFSNSSTRSRMSSEFDSDSDRELEDMDDEEETLESGQAQKRSVGSSPALSDTHGSSSDLYVNTNFNTSSSSINSVGTGGSYKPSLKDANYLQQQQQLQKGDATSSRHMSMDKIANSPKERRTVSFGAVHVAELQPDLNSYDEISSEDGGFEVAAAYTGLPLAPSPLSNPLYQHSHPVATNLSGARLPVQRLTSSINRQTPSIRQINPSQGGKTAYDGFSGKRQEGTSPQSQDSEEDDGEEEGSLGTGIKRSLHPAAGSLAAKKAQRPRPKPSAVAAATHSVSFQPQPTVIPSQDRALSASPSIPPSGSPTGPRILDKSIITEEEKTVHTEFFCNKASKTPERYQRIRNTILQAWEKSPTTYLTKTSVRSSLKDCGDVNAIGRVHSWLESIGAINVGMTASSPGASLARPRNGGNNSSKRRGHSEEGGWSSSSSSSAPKHRTQSFSQADFDDMASGRVNMPFRRRRVRNEKGEWVDERELEGRVIEHNVHSKKDSPYSSKRSSNLDDDLRLLDDTAFFERHGMTKEEMEEEYEQERLTAQNAKYFAASEVLPVNTRVPKHKRAQHLLRETRGFHEYEFDDGGGELEAGTGYDPFRLIPLRKYNQQNTAPFRVKVSSDAMLIMDFHSHLAETEVIGLLGGLYDEDERILFILGVFPCRSISTGLQCEMDPESDVEARSFFSSKGFVVVGWYHSHPTFEPNPSIRDIENQSDHQAMFRRHELGVEPFVGVIVSPFDPRNLSFLSKFQFLSVSEQFDDRLNCRLPFGYDREITRTNELSVSLFQQISDLVRYYRTYEHRVDLSKPLRRGGTTTRLDKLLQSLNHHIFVDENAAKSFLNKVRELVVRGFRLPPSSPASSSQPMQHPQQSHLPTSTPTLPSNMGAPRDTFAAASASSASSAPRLDRSLSDGAGGSGSTPFKGPFTATMMEIETELASASSSLSSLVSSLASSPSSSTARIVVDDTDPEIRL</sequence>
<gene>
    <name evidence="9" type="ORF">EMPS_06996</name>
</gene>
<feature type="compositionally biased region" description="Low complexity" evidence="3">
    <location>
        <begin position="1315"/>
        <end position="1325"/>
    </location>
</feature>
<feature type="compositionally biased region" description="Polar residues" evidence="3">
    <location>
        <begin position="22"/>
        <end position="39"/>
    </location>
</feature>
<dbReference type="InterPro" id="IPR000555">
    <property type="entry name" value="JAMM/MPN+_dom"/>
</dbReference>
<reference evidence="9" key="1">
    <citation type="submission" date="2021-11" db="EMBL/GenBank/DDBJ databases">
        <authorList>
            <person name="Herlambang A."/>
            <person name="Guo Y."/>
            <person name="Takashima Y."/>
            <person name="Nishizawa T."/>
        </authorList>
    </citation>
    <scope>NUCLEOTIDE SEQUENCE</scope>
    <source>
        <strain evidence="9">E1425</strain>
    </source>
</reference>
<feature type="compositionally biased region" description="Basic residues" evidence="3">
    <location>
        <begin position="154"/>
        <end position="164"/>
    </location>
</feature>
<dbReference type="Gene3D" id="1.10.10.60">
    <property type="entry name" value="Homeodomain-like"/>
    <property type="match status" value="1"/>
</dbReference>
<feature type="compositionally biased region" description="Acidic residues" evidence="3">
    <location>
        <begin position="445"/>
        <end position="463"/>
    </location>
</feature>
<evidence type="ECO:0000313" key="9">
    <source>
        <dbReference type="EMBL" id="GJJ74638.1"/>
    </source>
</evidence>
<evidence type="ECO:0000259" key="8">
    <source>
        <dbReference type="PROSITE" id="PS51294"/>
    </source>
</evidence>
<dbReference type="InterPro" id="IPR017930">
    <property type="entry name" value="Myb_dom"/>
</dbReference>
<evidence type="ECO:0000256" key="3">
    <source>
        <dbReference type="SAM" id="MobiDB-lite"/>
    </source>
</evidence>
<dbReference type="OrthoDB" id="118550at2759"/>
<proteinExistence type="predicted"/>
<dbReference type="Pfam" id="PF04433">
    <property type="entry name" value="SWIRM"/>
    <property type="match status" value="1"/>
</dbReference>
<feature type="compositionally biased region" description="Basic and acidic residues" evidence="3">
    <location>
        <begin position="165"/>
        <end position="183"/>
    </location>
</feature>
<dbReference type="Pfam" id="PF00249">
    <property type="entry name" value="Myb_DNA-binding"/>
    <property type="match status" value="1"/>
</dbReference>
<feature type="domain" description="SANT" evidence="7">
    <location>
        <begin position="194"/>
        <end position="246"/>
    </location>
</feature>
<dbReference type="PROSITE" id="PS50934">
    <property type="entry name" value="SWIRM"/>
    <property type="match status" value="1"/>
</dbReference>
<name>A0A9P3HDS2_9FUNG</name>
<feature type="domain" description="MPN" evidence="5">
    <location>
        <begin position="1041"/>
        <end position="1178"/>
    </location>
</feature>
<dbReference type="Gene3D" id="1.10.10.10">
    <property type="entry name" value="Winged helix-like DNA-binding domain superfamily/Winged helix DNA-binding domain"/>
    <property type="match status" value="1"/>
</dbReference>
<dbReference type="SUPFAM" id="SSF46689">
    <property type="entry name" value="Homeodomain-like"/>
    <property type="match status" value="2"/>
</dbReference>
<keyword evidence="2" id="KW-0539">Nucleus</keyword>
<feature type="region of interest" description="Disordered" evidence="3">
    <location>
        <begin position="623"/>
        <end position="743"/>
    </location>
</feature>
<dbReference type="SUPFAM" id="SSF102712">
    <property type="entry name" value="JAB1/MPN domain"/>
    <property type="match status" value="1"/>
</dbReference>
<keyword evidence="1" id="KW-0238">DNA-binding</keyword>
<evidence type="ECO:0000259" key="6">
    <source>
        <dbReference type="PROSITE" id="PS50934"/>
    </source>
</evidence>
<dbReference type="Gene3D" id="3.40.140.10">
    <property type="entry name" value="Cytidine Deaminase, domain 2"/>
    <property type="match status" value="1"/>
</dbReference>
<feature type="compositionally biased region" description="Polar residues" evidence="3">
    <location>
        <begin position="709"/>
        <end position="721"/>
    </location>
</feature>
<evidence type="ECO:0000259" key="7">
    <source>
        <dbReference type="PROSITE" id="PS51293"/>
    </source>
</evidence>
<feature type="region of interest" description="Disordered" evidence="3">
    <location>
        <begin position="1366"/>
        <end position="1395"/>
    </location>
</feature>
<feature type="region of interest" description="Disordered" evidence="3">
    <location>
        <begin position="1277"/>
        <end position="1347"/>
    </location>
</feature>
<dbReference type="InterPro" id="IPR001005">
    <property type="entry name" value="SANT/Myb"/>
</dbReference>
<dbReference type="GO" id="GO:0003677">
    <property type="term" value="F:DNA binding"/>
    <property type="evidence" value="ECO:0007669"/>
    <property type="project" value="UniProtKB-KW"/>
</dbReference>
<feature type="region of interest" description="Disordered" evidence="3">
    <location>
        <begin position="239"/>
        <end position="296"/>
    </location>
</feature>
<dbReference type="InterPro" id="IPR050242">
    <property type="entry name" value="JAMM_MPN+_peptidase_M67A"/>
</dbReference>
<evidence type="ECO:0000259" key="4">
    <source>
        <dbReference type="PROSITE" id="PS50090"/>
    </source>
</evidence>
<feature type="domain" description="HTH myb-type" evidence="8">
    <location>
        <begin position="198"/>
        <end position="246"/>
    </location>
</feature>
<feature type="region of interest" description="Disordered" evidence="3">
    <location>
        <begin position="830"/>
        <end position="882"/>
    </location>
</feature>
<feature type="region of interest" description="Disordered" evidence="3">
    <location>
        <begin position="420"/>
        <end position="487"/>
    </location>
</feature>
<feature type="compositionally biased region" description="Acidic residues" evidence="3">
    <location>
        <begin position="1"/>
        <end position="20"/>
    </location>
</feature>
<reference evidence="9" key="2">
    <citation type="journal article" date="2022" name="Microbiol. Resour. Announc.">
        <title>Whole-Genome Sequence of Entomortierella parvispora E1425, a Mucoromycotan Fungus Associated with Burkholderiaceae-Related Endosymbiotic Bacteria.</title>
        <authorList>
            <person name="Herlambang A."/>
            <person name="Guo Y."/>
            <person name="Takashima Y."/>
            <person name="Narisawa K."/>
            <person name="Ohta H."/>
            <person name="Nishizawa T."/>
        </authorList>
    </citation>
    <scope>NUCLEOTIDE SEQUENCE</scope>
    <source>
        <strain evidence="9">E1425</strain>
    </source>
</reference>
<dbReference type="InterPro" id="IPR009057">
    <property type="entry name" value="Homeodomain-like_sf"/>
</dbReference>
<feature type="compositionally biased region" description="Polar residues" evidence="3">
    <location>
        <begin position="318"/>
        <end position="328"/>
    </location>
</feature>
<dbReference type="PROSITE" id="PS50090">
    <property type="entry name" value="MYB_LIKE"/>
    <property type="match status" value="1"/>
</dbReference>
<dbReference type="Proteomes" id="UP000827284">
    <property type="component" value="Unassembled WGS sequence"/>
</dbReference>
<dbReference type="InterPro" id="IPR017884">
    <property type="entry name" value="SANT_dom"/>
</dbReference>
<evidence type="ECO:0000256" key="1">
    <source>
        <dbReference type="ARBA" id="ARBA00023125"/>
    </source>
</evidence>
<dbReference type="CDD" id="cd08067">
    <property type="entry name" value="MPN_2A_DUB"/>
    <property type="match status" value="1"/>
</dbReference>
<feature type="compositionally biased region" description="Polar residues" evidence="3">
    <location>
        <begin position="371"/>
        <end position="387"/>
    </location>
</feature>
<organism evidence="9 10">
    <name type="scientific">Entomortierella parvispora</name>
    <dbReference type="NCBI Taxonomy" id="205924"/>
    <lineage>
        <taxon>Eukaryota</taxon>
        <taxon>Fungi</taxon>
        <taxon>Fungi incertae sedis</taxon>
        <taxon>Mucoromycota</taxon>
        <taxon>Mortierellomycotina</taxon>
        <taxon>Mortierellomycetes</taxon>
        <taxon>Mortierellales</taxon>
        <taxon>Mortierellaceae</taxon>
        <taxon>Entomortierella</taxon>
    </lineage>
</organism>
<evidence type="ECO:0008006" key="11">
    <source>
        <dbReference type="Google" id="ProtNLM"/>
    </source>
</evidence>
<feature type="compositionally biased region" description="Basic residues" evidence="3">
    <location>
        <begin position="281"/>
        <end position="292"/>
    </location>
</feature>